<dbReference type="EMBL" id="CP096040">
    <property type="protein sequence ID" value="USQ95431.1"/>
    <property type="molecule type" value="Genomic_DNA"/>
</dbReference>
<evidence type="ECO:0000256" key="5">
    <source>
        <dbReference type="ARBA" id="ARBA00022553"/>
    </source>
</evidence>
<proteinExistence type="predicted"/>
<organism evidence="13 14">
    <name type="scientific">Caulobacter segnis</name>
    <dbReference type="NCBI Taxonomy" id="88688"/>
    <lineage>
        <taxon>Bacteria</taxon>
        <taxon>Pseudomonadati</taxon>
        <taxon>Pseudomonadota</taxon>
        <taxon>Alphaproteobacteria</taxon>
        <taxon>Caulobacterales</taxon>
        <taxon>Caulobacteraceae</taxon>
        <taxon>Caulobacter</taxon>
    </lineage>
</organism>
<feature type="transmembrane region" description="Helical" evidence="10">
    <location>
        <begin position="235"/>
        <end position="256"/>
    </location>
</feature>
<dbReference type="PROSITE" id="PS50109">
    <property type="entry name" value="HIS_KIN"/>
    <property type="match status" value="1"/>
</dbReference>
<dbReference type="Pfam" id="PF00512">
    <property type="entry name" value="HisKA"/>
    <property type="match status" value="1"/>
</dbReference>
<feature type="transmembrane region" description="Helical" evidence="10">
    <location>
        <begin position="190"/>
        <end position="209"/>
    </location>
</feature>
<feature type="transmembrane region" description="Helical" evidence="10">
    <location>
        <begin position="47"/>
        <end position="73"/>
    </location>
</feature>
<evidence type="ECO:0000259" key="11">
    <source>
        <dbReference type="PROSITE" id="PS50109"/>
    </source>
</evidence>
<feature type="transmembrane region" description="Helical" evidence="10">
    <location>
        <begin position="268"/>
        <end position="290"/>
    </location>
</feature>
<evidence type="ECO:0000259" key="12">
    <source>
        <dbReference type="PROSITE" id="PS50110"/>
    </source>
</evidence>
<dbReference type="Gene3D" id="1.10.287.130">
    <property type="match status" value="1"/>
</dbReference>
<dbReference type="SMART" id="SM00387">
    <property type="entry name" value="HATPase_c"/>
    <property type="match status" value="1"/>
</dbReference>
<dbReference type="SUPFAM" id="SSF47384">
    <property type="entry name" value="Homodimeric domain of signal transducing histidine kinase"/>
    <property type="match status" value="1"/>
</dbReference>
<dbReference type="CDD" id="cd00082">
    <property type="entry name" value="HisKA"/>
    <property type="match status" value="1"/>
</dbReference>
<reference evidence="13 14" key="1">
    <citation type="submission" date="2022-04" db="EMBL/GenBank/DDBJ databases">
        <title>Genome sequence of soybean root-associated Caulobacter segnis RL271.</title>
        <authorList>
            <person name="Longley R."/>
            <person name="Bonito G."/>
            <person name="Trigodet F."/>
            <person name="Crosson S."/>
            <person name="Fiebig A."/>
        </authorList>
    </citation>
    <scope>NUCLEOTIDE SEQUENCE [LARGE SCALE GENOMIC DNA]</scope>
    <source>
        <strain evidence="13 14">RL271</strain>
    </source>
</reference>
<dbReference type="InterPro" id="IPR036890">
    <property type="entry name" value="HATPase_C_sf"/>
</dbReference>
<evidence type="ECO:0000256" key="10">
    <source>
        <dbReference type="SAM" id="Phobius"/>
    </source>
</evidence>
<evidence type="ECO:0000313" key="13">
    <source>
        <dbReference type="EMBL" id="USQ95431.1"/>
    </source>
</evidence>
<dbReference type="SUPFAM" id="SSF55874">
    <property type="entry name" value="ATPase domain of HSP90 chaperone/DNA topoisomerase II/histidine kinase"/>
    <property type="match status" value="1"/>
</dbReference>
<dbReference type="Proteomes" id="UP001057520">
    <property type="component" value="Chromosome"/>
</dbReference>
<dbReference type="InterPro" id="IPR001789">
    <property type="entry name" value="Sig_transdc_resp-reg_receiver"/>
</dbReference>
<dbReference type="CDD" id="cd17546">
    <property type="entry name" value="REC_hyHK_CKI1_RcsC-like"/>
    <property type="match status" value="1"/>
</dbReference>
<dbReference type="Pfam" id="PF05231">
    <property type="entry name" value="MASE1"/>
    <property type="match status" value="1"/>
</dbReference>
<evidence type="ECO:0000256" key="2">
    <source>
        <dbReference type="ARBA" id="ARBA00004651"/>
    </source>
</evidence>
<evidence type="ECO:0000256" key="3">
    <source>
        <dbReference type="ARBA" id="ARBA00012438"/>
    </source>
</evidence>
<dbReference type="SUPFAM" id="SSF52172">
    <property type="entry name" value="CheY-like"/>
    <property type="match status" value="1"/>
</dbReference>
<dbReference type="Gene3D" id="3.40.50.2300">
    <property type="match status" value="1"/>
</dbReference>
<dbReference type="InterPro" id="IPR011006">
    <property type="entry name" value="CheY-like_superfamily"/>
</dbReference>
<evidence type="ECO:0000256" key="6">
    <source>
        <dbReference type="ARBA" id="ARBA00022692"/>
    </source>
</evidence>
<dbReference type="EC" id="2.7.13.3" evidence="3"/>
<dbReference type="SMART" id="SM00448">
    <property type="entry name" value="REC"/>
    <property type="match status" value="1"/>
</dbReference>
<evidence type="ECO:0000256" key="7">
    <source>
        <dbReference type="ARBA" id="ARBA00022989"/>
    </source>
</evidence>
<feature type="transmembrane region" description="Helical" evidence="10">
    <location>
        <begin position="16"/>
        <end position="35"/>
    </location>
</feature>
<feature type="transmembrane region" description="Helical" evidence="10">
    <location>
        <begin position="85"/>
        <end position="106"/>
    </location>
</feature>
<keyword evidence="7 10" id="KW-1133">Transmembrane helix</keyword>
<feature type="transmembrane region" description="Helical" evidence="10">
    <location>
        <begin position="126"/>
        <end position="148"/>
    </location>
</feature>
<evidence type="ECO:0000256" key="1">
    <source>
        <dbReference type="ARBA" id="ARBA00000085"/>
    </source>
</evidence>
<comment type="subcellular location">
    <subcellularLocation>
        <location evidence="2">Cell membrane</location>
        <topology evidence="2">Multi-pass membrane protein</topology>
    </subcellularLocation>
</comment>
<protein>
    <recommendedName>
        <fullName evidence="3">histidine kinase</fullName>
        <ecNumber evidence="3">2.7.13.3</ecNumber>
    </recommendedName>
</protein>
<gene>
    <name evidence="13" type="ORF">MZV50_23255</name>
</gene>
<feature type="domain" description="Response regulatory" evidence="12">
    <location>
        <begin position="566"/>
        <end position="683"/>
    </location>
</feature>
<name>A0ABY4ZRU5_9CAUL</name>
<dbReference type="Pfam" id="PF02518">
    <property type="entry name" value="HATPase_c"/>
    <property type="match status" value="1"/>
</dbReference>
<dbReference type="Gene3D" id="3.30.565.10">
    <property type="entry name" value="Histidine kinase-like ATPase, C-terminal domain"/>
    <property type="match status" value="1"/>
</dbReference>
<feature type="domain" description="Histidine kinase" evidence="11">
    <location>
        <begin position="326"/>
        <end position="547"/>
    </location>
</feature>
<dbReference type="InterPro" id="IPR003594">
    <property type="entry name" value="HATPase_dom"/>
</dbReference>
<feature type="modified residue" description="4-aspartylphosphate" evidence="9">
    <location>
        <position position="615"/>
    </location>
</feature>
<dbReference type="InterPro" id="IPR036097">
    <property type="entry name" value="HisK_dim/P_sf"/>
</dbReference>
<evidence type="ECO:0000313" key="14">
    <source>
        <dbReference type="Proteomes" id="UP001057520"/>
    </source>
</evidence>
<sequence length="697" mass="73281">MISSNRFDGDRRQTRLLVVLSVAYLIVIAYCDLLTRGPSGLATVWPCNGLLAVGLLLLTAGRRLVLLAVSVAAHLVLDRAGASPLLMSALFSVLDATEAILVALVLHRAFGGAPRLKDLGRALKTIGLAMPATVIMALVGALGCAPILHLSLGSLTANWLFINGLGMAVSLPAALILFDPTIRHGFERSALEKLLCYLMVAATAVFAFARPTHSLPFLAFPAGVLAAFRLGPKGAAWTTLLVTAIAAPLSVLGLAAEAGTRAQASERMHVLQLFVGALFVTCLAAALALATQQRLKQLLIHRQALARRAQARAQAASQAKTDFLATMSHEIRTPLNSVLGFTRLLAERDDLAPDARRQVGLIDGAGGALLTLVNDVLDFSRVEAGRLELVLAPTRAEAVLREAAEIVALEAQAKGLTLEVSVCGEGDLHHELDAARLRQVALNLLNNAVKFTPAGNVSARLMIAPGPQGDLLRVEISDTGIGVPAELRGRLFERFSQGDGSVTRAFGGTGLGLAISKALIELMGGQIGMSPKPAQGSTFWFSLGARRVEPAAATGSLARNRIGSARILLVDDHPLNREIGQTLLTLAGCDVVTAQNGHEAVTLAQVGGFDVVLMDIHMPGMDGLTATRAIRALPGAAATVPIIAMSADALPQHIARCREAGMVDHVAKPIQRDLLYATVETWLRRPPTADARPAVGA</sequence>
<dbReference type="PANTHER" id="PTHR45339:SF5">
    <property type="entry name" value="HISTIDINE KINASE"/>
    <property type="match status" value="1"/>
</dbReference>
<dbReference type="Pfam" id="PF00072">
    <property type="entry name" value="Response_reg"/>
    <property type="match status" value="1"/>
</dbReference>
<evidence type="ECO:0000256" key="9">
    <source>
        <dbReference type="PROSITE-ProRule" id="PRU00169"/>
    </source>
</evidence>
<accession>A0ABY4ZRU5</accession>
<dbReference type="InterPro" id="IPR005467">
    <property type="entry name" value="His_kinase_dom"/>
</dbReference>
<dbReference type="PRINTS" id="PR00344">
    <property type="entry name" value="BCTRLSENSOR"/>
</dbReference>
<comment type="catalytic activity">
    <reaction evidence="1">
        <text>ATP + protein L-histidine = ADP + protein N-phospho-L-histidine.</text>
        <dbReference type="EC" id="2.7.13.3"/>
    </reaction>
</comment>
<keyword evidence="4" id="KW-1003">Cell membrane</keyword>
<dbReference type="SMART" id="SM00388">
    <property type="entry name" value="HisKA"/>
    <property type="match status" value="1"/>
</dbReference>
<feature type="transmembrane region" description="Helical" evidence="10">
    <location>
        <begin position="160"/>
        <end position="178"/>
    </location>
</feature>
<evidence type="ECO:0000256" key="8">
    <source>
        <dbReference type="ARBA" id="ARBA00023136"/>
    </source>
</evidence>
<keyword evidence="14" id="KW-1185">Reference proteome</keyword>
<dbReference type="CDD" id="cd16922">
    <property type="entry name" value="HATPase_EvgS-ArcB-TorS-like"/>
    <property type="match status" value="1"/>
</dbReference>
<keyword evidence="5 9" id="KW-0597">Phosphoprotein</keyword>
<dbReference type="PANTHER" id="PTHR45339">
    <property type="entry name" value="HYBRID SIGNAL TRANSDUCTION HISTIDINE KINASE J"/>
    <property type="match status" value="1"/>
</dbReference>
<dbReference type="InterPro" id="IPR007895">
    <property type="entry name" value="MASE1"/>
</dbReference>
<dbReference type="PROSITE" id="PS50110">
    <property type="entry name" value="RESPONSE_REGULATORY"/>
    <property type="match status" value="1"/>
</dbReference>
<dbReference type="InterPro" id="IPR003661">
    <property type="entry name" value="HisK_dim/P_dom"/>
</dbReference>
<evidence type="ECO:0000256" key="4">
    <source>
        <dbReference type="ARBA" id="ARBA00022475"/>
    </source>
</evidence>
<dbReference type="InterPro" id="IPR004358">
    <property type="entry name" value="Sig_transdc_His_kin-like_C"/>
</dbReference>
<keyword evidence="6 10" id="KW-0812">Transmembrane</keyword>
<keyword evidence="8 10" id="KW-0472">Membrane</keyword>